<keyword evidence="1" id="KW-0472">Membrane</keyword>
<dbReference type="Proteomes" id="UP000735302">
    <property type="component" value="Unassembled WGS sequence"/>
</dbReference>
<dbReference type="AlphaFoldDB" id="A0AAV4BBP6"/>
<evidence type="ECO:0000313" key="3">
    <source>
        <dbReference type="Proteomes" id="UP000735302"/>
    </source>
</evidence>
<keyword evidence="1" id="KW-0812">Transmembrane</keyword>
<evidence type="ECO:0000313" key="2">
    <source>
        <dbReference type="EMBL" id="GFO18040.1"/>
    </source>
</evidence>
<organism evidence="2 3">
    <name type="scientific">Plakobranchus ocellatus</name>
    <dbReference type="NCBI Taxonomy" id="259542"/>
    <lineage>
        <taxon>Eukaryota</taxon>
        <taxon>Metazoa</taxon>
        <taxon>Spiralia</taxon>
        <taxon>Lophotrochozoa</taxon>
        <taxon>Mollusca</taxon>
        <taxon>Gastropoda</taxon>
        <taxon>Heterobranchia</taxon>
        <taxon>Euthyneura</taxon>
        <taxon>Panpulmonata</taxon>
        <taxon>Sacoglossa</taxon>
        <taxon>Placobranchoidea</taxon>
        <taxon>Plakobranchidae</taxon>
        <taxon>Plakobranchus</taxon>
    </lineage>
</organism>
<gene>
    <name evidence="2" type="ORF">PoB_004454500</name>
</gene>
<keyword evidence="1" id="KW-1133">Transmembrane helix</keyword>
<sequence>MLGREQKTEVSWTSLASKSKYTYRLIMLTAFGSVYNFLFNLGLSKEDILEEKAKSHPSPPLTKQQTLEFWCYSPGVPADNLLFDGIFNMDLSRAVHSCQSCAGLPNKPQRIFNDMRRSKIHRVSKPNLHRSGLSTLSDKTTVEPDQRFCQQVHT</sequence>
<evidence type="ECO:0000256" key="1">
    <source>
        <dbReference type="SAM" id="Phobius"/>
    </source>
</evidence>
<dbReference type="EMBL" id="BLXT01004926">
    <property type="protein sequence ID" value="GFO18040.1"/>
    <property type="molecule type" value="Genomic_DNA"/>
</dbReference>
<proteinExistence type="predicted"/>
<comment type="caution">
    <text evidence="2">The sequence shown here is derived from an EMBL/GenBank/DDBJ whole genome shotgun (WGS) entry which is preliminary data.</text>
</comment>
<name>A0AAV4BBP6_9GAST</name>
<reference evidence="2 3" key="1">
    <citation type="journal article" date="2021" name="Elife">
        <title>Chloroplast acquisition without the gene transfer in kleptoplastic sea slugs, Plakobranchus ocellatus.</title>
        <authorList>
            <person name="Maeda T."/>
            <person name="Takahashi S."/>
            <person name="Yoshida T."/>
            <person name="Shimamura S."/>
            <person name="Takaki Y."/>
            <person name="Nagai Y."/>
            <person name="Toyoda A."/>
            <person name="Suzuki Y."/>
            <person name="Arimoto A."/>
            <person name="Ishii H."/>
            <person name="Satoh N."/>
            <person name="Nishiyama T."/>
            <person name="Hasebe M."/>
            <person name="Maruyama T."/>
            <person name="Minagawa J."/>
            <person name="Obokata J."/>
            <person name="Shigenobu S."/>
        </authorList>
    </citation>
    <scope>NUCLEOTIDE SEQUENCE [LARGE SCALE GENOMIC DNA]</scope>
</reference>
<protein>
    <submittedName>
        <fullName evidence="2">Uncharacterized protein</fullName>
    </submittedName>
</protein>
<feature type="transmembrane region" description="Helical" evidence="1">
    <location>
        <begin position="21"/>
        <end position="39"/>
    </location>
</feature>
<accession>A0AAV4BBP6</accession>
<keyword evidence="3" id="KW-1185">Reference proteome</keyword>